<dbReference type="EMBL" id="JAEPRB010000002">
    <property type="protein sequence ID" value="KAG2228083.1"/>
    <property type="molecule type" value="Genomic_DNA"/>
</dbReference>
<keyword evidence="2" id="KW-1185">Reference proteome</keyword>
<proteinExistence type="predicted"/>
<organism evidence="1 2">
    <name type="scientific">Circinella minor</name>
    <dbReference type="NCBI Taxonomy" id="1195481"/>
    <lineage>
        <taxon>Eukaryota</taxon>
        <taxon>Fungi</taxon>
        <taxon>Fungi incertae sedis</taxon>
        <taxon>Mucoromycota</taxon>
        <taxon>Mucoromycotina</taxon>
        <taxon>Mucoromycetes</taxon>
        <taxon>Mucorales</taxon>
        <taxon>Lichtheimiaceae</taxon>
        <taxon>Circinella</taxon>
    </lineage>
</organism>
<evidence type="ECO:0000313" key="2">
    <source>
        <dbReference type="Proteomes" id="UP000646827"/>
    </source>
</evidence>
<evidence type="ECO:0000313" key="1">
    <source>
        <dbReference type="EMBL" id="KAG2228083.1"/>
    </source>
</evidence>
<name>A0A8H7VTD7_9FUNG</name>
<accession>A0A8H7VTD7</accession>
<dbReference type="Proteomes" id="UP000646827">
    <property type="component" value="Unassembled WGS sequence"/>
</dbReference>
<protein>
    <submittedName>
        <fullName evidence="1">Uncharacterized protein</fullName>
    </submittedName>
</protein>
<sequence>MWIIYACPVLLVDKSTKIRKLNYQGKEEVICVVVCEDCHKKFHRDGSAGNVQAYTAASNLEHGQRPQAAIRESRRINS</sequence>
<reference evidence="1 2" key="1">
    <citation type="submission" date="2020-12" db="EMBL/GenBank/DDBJ databases">
        <title>Metabolic potential, ecology and presence of endohyphal bacteria is reflected in genomic diversity of Mucoromycotina.</title>
        <authorList>
            <person name="Muszewska A."/>
            <person name="Okrasinska A."/>
            <person name="Steczkiewicz K."/>
            <person name="Drgas O."/>
            <person name="Orlowska M."/>
            <person name="Perlinska-Lenart U."/>
            <person name="Aleksandrzak-Piekarczyk T."/>
            <person name="Szatraj K."/>
            <person name="Zielenkiewicz U."/>
            <person name="Pilsyk S."/>
            <person name="Malc E."/>
            <person name="Mieczkowski P."/>
            <person name="Kruszewska J.S."/>
            <person name="Biernat P."/>
            <person name="Pawlowska J."/>
        </authorList>
    </citation>
    <scope>NUCLEOTIDE SEQUENCE [LARGE SCALE GENOMIC DNA]</scope>
    <source>
        <strain evidence="1 2">CBS 142.35</strain>
    </source>
</reference>
<comment type="caution">
    <text evidence="1">The sequence shown here is derived from an EMBL/GenBank/DDBJ whole genome shotgun (WGS) entry which is preliminary data.</text>
</comment>
<dbReference type="AlphaFoldDB" id="A0A8H7VTD7"/>
<gene>
    <name evidence="1" type="ORF">INT45_009129</name>
</gene>